<accession>A0A8H7T773</accession>
<dbReference type="Proteomes" id="UP000664132">
    <property type="component" value="Unassembled WGS sequence"/>
</dbReference>
<feature type="signal peptide" evidence="1">
    <location>
        <begin position="1"/>
        <end position="19"/>
    </location>
</feature>
<name>A0A8H7T773_9HELO</name>
<dbReference type="OrthoDB" id="2583188at2759"/>
<keyword evidence="1" id="KW-0732">Signal</keyword>
<organism evidence="2 3">
    <name type="scientific">Cadophora malorum</name>
    <dbReference type="NCBI Taxonomy" id="108018"/>
    <lineage>
        <taxon>Eukaryota</taxon>
        <taxon>Fungi</taxon>
        <taxon>Dikarya</taxon>
        <taxon>Ascomycota</taxon>
        <taxon>Pezizomycotina</taxon>
        <taxon>Leotiomycetes</taxon>
        <taxon>Helotiales</taxon>
        <taxon>Ploettnerulaceae</taxon>
        <taxon>Cadophora</taxon>
    </lineage>
</organism>
<protein>
    <recommendedName>
        <fullName evidence="4">DUF4185 domain-containing protein</fullName>
    </recommendedName>
</protein>
<keyword evidence="3" id="KW-1185">Reference proteome</keyword>
<gene>
    <name evidence="2" type="ORF">IFR04_013130</name>
</gene>
<feature type="chain" id="PRO_5034569111" description="DUF4185 domain-containing protein" evidence="1">
    <location>
        <begin position="20"/>
        <end position="396"/>
    </location>
</feature>
<dbReference type="AlphaFoldDB" id="A0A8H7T773"/>
<sequence>MAVIMQTFYLFTLAQLAVAGPLAYRATVPAPVITGSTSVENITSNFPWTIRRDGGGGGTIDGKHIINFADTTTSNTQALADFGFLPFTSNSIAIASEDGMHVTDIGVTDDTWVKQMWPFATSKTPINGETGEENKLNHRYAIWPNTNIVSACGGSCGYTVSDVLDITIVPYAEKFLYSTLAKITIDDVGPVVTREAVALWYKYQTNYGQFGLARARDGSNDIFLFAAPEDSFGLKVARVDESQIADKTKYTFWDGKKWTKNPPGAQDTSANIFQYKQDGFGVGTGDIFWNEHLGTWIAVFNDEMVGNSIFRLMYSTTGWITGPWSIEPIDAYKSFSCDDNKSDVHCSVTYNYGTHAYPDIDPTGKTLLLGWTYDGHQTMFATIEFEKTSTLCILPH</sequence>
<evidence type="ECO:0000256" key="1">
    <source>
        <dbReference type="SAM" id="SignalP"/>
    </source>
</evidence>
<reference evidence="2" key="1">
    <citation type="submission" date="2021-02" db="EMBL/GenBank/DDBJ databases">
        <title>Genome sequence Cadophora malorum strain M34.</title>
        <authorList>
            <person name="Stefanovic E."/>
            <person name="Vu D."/>
            <person name="Scully C."/>
            <person name="Dijksterhuis J."/>
            <person name="Roader J."/>
            <person name="Houbraken J."/>
        </authorList>
    </citation>
    <scope>NUCLEOTIDE SEQUENCE</scope>
    <source>
        <strain evidence="2">M34</strain>
    </source>
</reference>
<comment type="caution">
    <text evidence="2">The sequence shown here is derived from an EMBL/GenBank/DDBJ whole genome shotgun (WGS) entry which is preliminary data.</text>
</comment>
<evidence type="ECO:0000313" key="2">
    <source>
        <dbReference type="EMBL" id="KAG4413735.1"/>
    </source>
</evidence>
<proteinExistence type="predicted"/>
<evidence type="ECO:0000313" key="3">
    <source>
        <dbReference type="Proteomes" id="UP000664132"/>
    </source>
</evidence>
<evidence type="ECO:0008006" key="4">
    <source>
        <dbReference type="Google" id="ProtNLM"/>
    </source>
</evidence>
<dbReference type="EMBL" id="JAFJYH010000298">
    <property type="protein sequence ID" value="KAG4413735.1"/>
    <property type="molecule type" value="Genomic_DNA"/>
</dbReference>